<accession>A0A4U1CDQ0</accession>
<dbReference type="OrthoDB" id="942536at2"/>
<dbReference type="InterPro" id="IPR021255">
    <property type="entry name" value="DUF2807"/>
</dbReference>
<evidence type="ECO:0000313" key="4">
    <source>
        <dbReference type="EMBL" id="TKC04452.1"/>
    </source>
</evidence>
<proteinExistence type="predicted"/>
<dbReference type="RefSeq" id="WP_136837444.1">
    <property type="nucleotide sequence ID" value="NZ_SWBQ01000005.1"/>
</dbReference>
<evidence type="ECO:0000256" key="1">
    <source>
        <dbReference type="SAM" id="MobiDB-lite"/>
    </source>
</evidence>
<evidence type="ECO:0000259" key="3">
    <source>
        <dbReference type="Pfam" id="PF10988"/>
    </source>
</evidence>
<dbReference type="Gene3D" id="2.160.20.120">
    <property type="match status" value="1"/>
</dbReference>
<reference evidence="4 5" key="1">
    <citation type="submission" date="2019-04" db="EMBL/GenBank/DDBJ databases">
        <title>Pedobacter sp. RP-3-15 sp. nov., isolated from Arctic soil.</title>
        <authorList>
            <person name="Dahal R.H."/>
            <person name="Kim D.-U."/>
        </authorList>
    </citation>
    <scope>NUCLEOTIDE SEQUENCE [LARGE SCALE GENOMIC DNA]</scope>
    <source>
        <strain evidence="4 5">RP-3-15</strain>
    </source>
</reference>
<organism evidence="4 5">
    <name type="scientific">Pedobacter frigoris</name>
    <dbReference type="NCBI Taxonomy" id="2571272"/>
    <lineage>
        <taxon>Bacteria</taxon>
        <taxon>Pseudomonadati</taxon>
        <taxon>Bacteroidota</taxon>
        <taxon>Sphingobacteriia</taxon>
        <taxon>Sphingobacteriales</taxon>
        <taxon>Sphingobacteriaceae</taxon>
        <taxon>Pedobacter</taxon>
    </lineage>
</organism>
<keyword evidence="2" id="KW-0732">Signal</keyword>
<dbReference type="Pfam" id="PF10988">
    <property type="entry name" value="DUF2807"/>
    <property type="match status" value="1"/>
</dbReference>
<feature type="signal peptide" evidence="2">
    <location>
        <begin position="1"/>
        <end position="25"/>
    </location>
</feature>
<feature type="domain" description="Putative auto-transporter adhesin head GIN" evidence="3">
    <location>
        <begin position="35"/>
        <end position="220"/>
    </location>
</feature>
<feature type="region of interest" description="Disordered" evidence="1">
    <location>
        <begin position="215"/>
        <end position="237"/>
    </location>
</feature>
<name>A0A4U1CDQ0_9SPHI</name>
<dbReference type="AlphaFoldDB" id="A0A4U1CDQ0"/>
<gene>
    <name evidence="4" type="ORF">FA047_17890</name>
</gene>
<comment type="caution">
    <text evidence="4">The sequence shown here is derived from an EMBL/GenBank/DDBJ whole genome shotgun (WGS) entry which is preliminary data.</text>
</comment>
<protein>
    <submittedName>
        <fullName evidence="4">DUF2807 domain-containing protein</fullName>
    </submittedName>
</protein>
<sequence>MKNPYVLKSLFTFLTLLSIAIVANAQQSKTVPISNFNQITVSSGIDLYLTQSTAENIRVSAHPDLLKNVVIEKEGSTLHVKYKNNISWSKLFKGQDIKVYVNYKQLQSISASGGSDVYTQNTLKADKLSINASGGADLKLNAMVKNIDINSSGGADIDLKGSASNMQIDVSGGSDIDALGFVVEYAKVNASGGSDTNINVTKALEANASGGSDINYKGNASVRKTSSGKSGEVSRID</sequence>
<dbReference type="EMBL" id="SWBQ01000005">
    <property type="protein sequence ID" value="TKC04452.1"/>
    <property type="molecule type" value="Genomic_DNA"/>
</dbReference>
<feature type="chain" id="PRO_5020352591" evidence="2">
    <location>
        <begin position="26"/>
        <end position="237"/>
    </location>
</feature>
<evidence type="ECO:0000313" key="5">
    <source>
        <dbReference type="Proteomes" id="UP000307244"/>
    </source>
</evidence>
<keyword evidence="5" id="KW-1185">Reference proteome</keyword>
<evidence type="ECO:0000256" key="2">
    <source>
        <dbReference type="SAM" id="SignalP"/>
    </source>
</evidence>
<dbReference type="Proteomes" id="UP000307244">
    <property type="component" value="Unassembled WGS sequence"/>
</dbReference>